<comment type="caution">
    <text evidence="6">The sequence shown here is derived from an EMBL/GenBank/DDBJ whole genome shotgun (WGS) entry which is preliminary data.</text>
</comment>
<dbReference type="Proteomes" id="UP000643165">
    <property type="component" value="Unassembled WGS sequence"/>
</dbReference>
<gene>
    <name evidence="6" type="ORF">Vlu01_12990</name>
</gene>
<evidence type="ECO:0000256" key="2">
    <source>
        <dbReference type="ARBA" id="ARBA00007639"/>
    </source>
</evidence>
<dbReference type="SUPFAM" id="SSF53822">
    <property type="entry name" value="Periplasmic binding protein-like I"/>
    <property type="match status" value="1"/>
</dbReference>
<dbReference type="CDD" id="cd06309">
    <property type="entry name" value="PBP1_galactofuranose_YtfQ-like"/>
    <property type="match status" value="1"/>
</dbReference>
<dbReference type="PANTHER" id="PTHR46847">
    <property type="entry name" value="D-ALLOSE-BINDING PERIPLASMIC PROTEIN-RELATED"/>
    <property type="match status" value="1"/>
</dbReference>
<dbReference type="PANTHER" id="PTHR46847:SF3">
    <property type="entry name" value="GALACTOFURANOSE-BINDING PROTEIN YTFQ"/>
    <property type="match status" value="1"/>
</dbReference>
<comment type="subcellular location">
    <subcellularLocation>
        <location evidence="1">Cell envelope</location>
    </subcellularLocation>
</comment>
<accession>A0ABQ4IS71</accession>
<dbReference type="InterPro" id="IPR028082">
    <property type="entry name" value="Peripla_BP_I"/>
</dbReference>
<feature type="compositionally biased region" description="Basic and acidic residues" evidence="4">
    <location>
        <begin position="350"/>
        <end position="360"/>
    </location>
</feature>
<organism evidence="6 7">
    <name type="scientific">Micromonospora lutea</name>
    <dbReference type="NCBI Taxonomy" id="419825"/>
    <lineage>
        <taxon>Bacteria</taxon>
        <taxon>Bacillati</taxon>
        <taxon>Actinomycetota</taxon>
        <taxon>Actinomycetes</taxon>
        <taxon>Micromonosporales</taxon>
        <taxon>Micromonosporaceae</taxon>
        <taxon>Micromonospora</taxon>
    </lineage>
</organism>
<keyword evidence="7" id="KW-1185">Reference proteome</keyword>
<keyword evidence="3" id="KW-0732">Signal</keyword>
<dbReference type="EMBL" id="BOPB01000005">
    <property type="protein sequence ID" value="GIJ20675.1"/>
    <property type="molecule type" value="Genomic_DNA"/>
</dbReference>
<evidence type="ECO:0000256" key="1">
    <source>
        <dbReference type="ARBA" id="ARBA00004196"/>
    </source>
</evidence>
<name>A0ABQ4IS71_9ACTN</name>
<dbReference type="Gene3D" id="3.40.50.2300">
    <property type="match status" value="2"/>
</dbReference>
<evidence type="ECO:0000259" key="5">
    <source>
        <dbReference type="Pfam" id="PF13407"/>
    </source>
</evidence>
<proteinExistence type="inferred from homology"/>
<feature type="region of interest" description="Disordered" evidence="4">
    <location>
        <begin position="335"/>
        <end position="360"/>
    </location>
</feature>
<feature type="domain" description="Periplasmic binding protein" evidence="5">
    <location>
        <begin position="74"/>
        <end position="333"/>
    </location>
</feature>
<comment type="similarity">
    <text evidence="2">Belongs to the bacterial solute-binding protein 2 family.</text>
</comment>
<evidence type="ECO:0000256" key="4">
    <source>
        <dbReference type="SAM" id="MobiDB-lite"/>
    </source>
</evidence>
<evidence type="ECO:0000313" key="6">
    <source>
        <dbReference type="EMBL" id="GIJ20675.1"/>
    </source>
</evidence>
<feature type="region of interest" description="Disordered" evidence="4">
    <location>
        <begin position="1"/>
        <end position="29"/>
    </location>
</feature>
<sequence length="360" mass="38376">MIRTTSAGRFGTSAAGVNNRTPTRGDPMRNMRIPMARRRAMAVVAAVLLAGGVAACGNSDTGGDGGDDGKLVLGFSQVGAESGWRTANTNSIKEAAAEAGIELKFDDAQQKQENQIKAIRNYIQQKVDVIAFSPVVESGWDTVLKEAKDAGIPVILTDRAVDSADKSLYKTFLGSDFVKEGRLSGEWLVENKKDATGDVNIVELQGTTGSAPANDRKKGFAEAIAADPKLKVIASQSGDFTRAGGKQVMEQFLKAHPKIDVLFAHNDDMGLGALEAITAEGKVPGKDITIITIDAVKDGMQALADGKFNFIAECSPLLGPQLMDLAKKVHAGEEVPPRIETEETTFTQEQAKEALPNRKY</sequence>
<evidence type="ECO:0000256" key="3">
    <source>
        <dbReference type="ARBA" id="ARBA00022729"/>
    </source>
</evidence>
<evidence type="ECO:0000313" key="7">
    <source>
        <dbReference type="Proteomes" id="UP000643165"/>
    </source>
</evidence>
<dbReference type="InterPro" id="IPR025997">
    <property type="entry name" value="SBP_2_dom"/>
</dbReference>
<dbReference type="Pfam" id="PF13407">
    <property type="entry name" value="Peripla_BP_4"/>
    <property type="match status" value="1"/>
</dbReference>
<reference evidence="6 7" key="1">
    <citation type="submission" date="2021-01" db="EMBL/GenBank/DDBJ databases">
        <title>Whole genome shotgun sequence of Verrucosispora lutea NBRC 106530.</title>
        <authorList>
            <person name="Komaki H."/>
            <person name="Tamura T."/>
        </authorList>
    </citation>
    <scope>NUCLEOTIDE SEQUENCE [LARGE SCALE GENOMIC DNA]</scope>
    <source>
        <strain evidence="6 7">NBRC 106530</strain>
    </source>
</reference>
<protein>
    <submittedName>
        <fullName evidence="6">LacI family transcriptional regulator</fullName>
    </submittedName>
</protein>